<evidence type="ECO:0000313" key="4">
    <source>
        <dbReference type="Proteomes" id="UP000323257"/>
    </source>
</evidence>
<protein>
    <submittedName>
        <fullName evidence="3">Uncharacterized SAM-binding protein YcdF (DUF218 family)</fullName>
    </submittedName>
</protein>
<dbReference type="OrthoDB" id="9782395at2"/>
<keyword evidence="1" id="KW-0732">Signal</keyword>
<dbReference type="Proteomes" id="UP000323257">
    <property type="component" value="Unassembled WGS sequence"/>
</dbReference>
<proteinExistence type="predicted"/>
<evidence type="ECO:0000259" key="2">
    <source>
        <dbReference type="Pfam" id="PF02698"/>
    </source>
</evidence>
<reference evidence="3 4" key="1">
    <citation type="submission" date="2019-07" db="EMBL/GenBank/DDBJ databases">
        <title>Genomic Encyclopedia of Type Strains, Phase III (KMG-III): the genomes of soil and plant-associated and newly described type strains.</title>
        <authorList>
            <person name="Whitman W."/>
        </authorList>
    </citation>
    <scope>NUCLEOTIDE SEQUENCE [LARGE SCALE GENOMIC DNA]</scope>
    <source>
        <strain evidence="3 4">BL24</strain>
    </source>
</reference>
<dbReference type="PANTHER" id="PTHR30336">
    <property type="entry name" value="INNER MEMBRANE PROTEIN, PROBABLE PERMEASE"/>
    <property type="match status" value="1"/>
</dbReference>
<dbReference type="EMBL" id="VNHS01000005">
    <property type="protein sequence ID" value="TYP74801.1"/>
    <property type="molecule type" value="Genomic_DNA"/>
</dbReference>
<feature type="chain" id="PRO_5039632158" evidence="1">
    <location>
        <begin position="34"/>
        <end position="212"/>
    </location>
</feature>
<dbReference type="CDD" id="cd06259">
    <property type="entry name" value="YdcF-like"/>
    <property type="match status" value="1"/>
</dbReference>
<dbReference type="InterPro" id="IPR014729">
    <property type="entry name" value="Rossmann-like_a/b/a_fold"/>
</dbReference>
<dbReference type="Pfam" id="PF02698">
    <property type="entry name" value="DUF218"/>
    <property type="match status" value="1"/>
</dbReference>
<evidence type="ECO:0000256" key="1">
    <source>
        <dbReference type="SAM" id="SignalP"/>
    </source>
</evidence>
<organism evidence="3 4">
    <name type="scientific">Paenibacillus methanolicus</name>
    <dbReference type="NCBI Taxonomy" id="582686"/>
    <lineage>
        <taxon>Bacteria</taxon>
        <taxon>Bacillati</taxon>
        <taxon>Bacillota</taxon>
        <taxon>Bacilli</taxon>
        <taxon>Bacillales</taxon>
        <taxon>Paenibacillaceae</taxon>
        <taxon>Paenibacillus</taxon>
    </lineage>
</organism>
<accession>A0A5S5C5U0</accession>
<comment type="caution">
    <text evidence="3">The sequence shown here is derived from an EMBL/GenBank/DDBJ whole genome shotgun (WGS) entry which is preliminary data.</text>
</comment>
<gene>
    <name evidence="3" type="ORF">BCM02_105348</name>
</gene>
<dbReference type="PANTHER" id="PTHR30336:SF20">
    <property type="entry name" value="DUF218 DOMAIN-CONTAINING PROTEIN"/>
    <property type="match status" value="1"/>
</dbReference>
<keyword evidence="4" id="KW-1185">Reference proteome</keyword>
<name>A0A5S5C5U0_9BACL</name>
<dbReference type="GO" id="GO:0005886">
    <property type="term" value="C:plasma membrane"/>
    <property type="evidence" value="ECO:0007669"/>
    <property type="project" value="TreeGrafter"/>
</dbReference>
<dbReference type="InterPro" id="IPR051599">
    <property type="entry name" value="Cell_Envelope_Assoc"/>
</dbReference>
<evidence type="ECO:0000313" key="3">
    <source>
        <dbReference type="EMBL" id="TYP74801.1"/>
    </source>
</evidence>
<sequence length="212" mass="23760">MFNLRNRFLKWTLRIIALAAAAMMAFSAYSAYAIWTYGETNERVRTDAAVVLGAAAWGDEPSPVLRERVIHAIRLYKEGDAKLLIFTGGRGDADNQAESEVARGYAIRQGVPASAIRIETQSTITEQNMSYAYELGVQEGVRSWTIVSDPLHMKRAMVMAKHAGMEEVYASPTQTSAYRTTKSKLPFLLREVFYYTGYWITLPARRALGYGL</sequence>
<feature type="signal peptide" evidence="1">
    <location>
        <begin position="1"/>
        <end position="33"/>
    </location>
</feature>
<dbReference type="InterPro" id="IPR003848">
    <property type="entry name" value="DUF218"/>
</dbReference>
<dbReference type="Gene3D" id="3.40.50.620">
    <property type="entry name" value="HUPs"/>
    <property type="match status" value="1"/>
</dbReference>
<dbReference type="AlphaFoldDB" id="A0A5S5C5U0"/>
<feature type="domain" description="DUF218" evidence="2">
    <location>
        <begin position="47"/>
        <end position="192"/>
    </location>
</feature>
<dbReference type="RefSeq" id="WP_148930026.1">
    <property type="nucleotide sequence ID" value="NZ_VNHS01000005.1"/>
</dbReference>